<evidence type="ECO:0000313" key="3">
    <source>
        <dbReference type="Proteomes" id="UP000767854"/>
    </source>
</evidence>
<dbReference type="InterPro" id="IPR025202">
    <property type="entry name" value="PLD-like_dom"/>
</dbReference>
<dbReference type="Gene3D" id="3.30.870.10">
    <property type="entry name" value="Endonuclease Chain A"/>
    <property type="match status" value="1"/>
</dbReference>
<accession>A0ABS2MTY8</accession>
<dbReference type="CDD" id="cd09203">
    <property type="entry name" value="PLDc_N_DEXD_b1"/>
    <property type="match status" value="1"/>
</dbReference>
<dbReference type="InterPro" id="IPR001736">
    <property type="entry name" value="PLipase_D/transphosphatidylase"/>
</dbReference>
<organism evidence="2 3">
    <name type="scientific">Fusibacter tunisiensis</name>
    <dbReference type="NCBI Taxonomy" id="1008308"/>
    <lineage>
        <taxon>Bacteria</taxon>
        <taxon>Bacillati</taxon>
        <taxon>Bacillota</taxon>
        <taxon>Clostridia</taxon>
        <taxon>Eubacteriales</taxon>
        <taxon>Eubacteriales Family XII. Incertae Sedis</taxon>
        <taxon>Fusibacter</taxon>
    </lineage>
</organism>
<dbReference type="PROSITE" id="PS50035">
    <property type="entry name" value="PLD"/>
    <property type="match status" value="1"/>
</dbReference>
<proteinExistence type="predicted"/>
<gene>
    <name evidence="2" type="ORF">JOC49_002452</name>
</gene>
<protein>
    <submittedName>
        <fullName evidence="2">HKD family nuclease</fullName>
    </submittedName>
</protein>
<keyword evidence="3" id="KW-1185">Reference proteome</keyword>
<feature type="domain" description="PLD phosphodiesterase" evidence="1">
    <location>
        <begin position="147"/>
        <end position="178"/>
    </location>
</feature>
<name>A0ABS2MTY8_9FIRM</name>
<dbReference type="SUPFAM" id="SSF56024">
    <property type="entry name" value="Phospholipase D/nuclease"/>
    <property type="match status" value="1"/>
</dbReference>
<dbReference type="Proteomes" id="UP000767854">
    <property type="component" value="Unassembled WGS sequence"/>
</dbReference>
<evidence type="ECO:0000313" key="2">
    <source>
        <dbReference type="EMBL" id="MBM7562879.1"/>
    </source>
</evidence>
<reference evidence="2 3" key="1">
    <citation type="submission" date="2021-01" db="EMBL/GenBank/DDBJ databases">
        <title>Genomic Encyclopedia of Type Strains, Phase IV (KMG-IV): sequencing the most valuable type-strain genomes for metagenomic binning, comparative biology and taxonomic classification.</title>
        <authorList>
            <person name="Goeker M."/>
        </authorList>
    </citation>
    <scope>NUCLEOTIDE SEQUENCE [LARGE SCALE GENOMIC DNA]</scope>
    <source>
        <strain evidence="2 3">DSM 24436</strain>
    </source>
</reference>
<sequence length="285" mass="32917">MSEKKEEEKVDFVKKLNKEIGNEVSIEDDRNFLELIAVHDDETILKKLINDRPKTSISSSTLFTGYTGPTLESELRREIRTADRIDFIVSFIKYSGLVLIYDDLEKFTKNKKLRIITTSYIGASDYKAILKLSQLPNTEVKISYDTNRTRLHAKAYYFERNTGFSTAYIGSSNISNPALSKGLEWNLKVSEYTSKDVVDSIIKTFETYWNDDEFKTFLPGEEEDKKELKIALSRKDKENKDYVFFDLKPFSHQKEILEDLRVEREEYGSNKNLVVAATGGRCLST</sequence>
<dbReference type="Pfam" id="PF13091">
    <property type="entry name" value="PLDc_2"/>
    <property type="match status" value="1"/>
</dbReference>
<dbReference type="RefSeq" id="WP_204665306.1">
    <property type="nucleotide sequence ID" value="NZ_JAFBDT010000034.1"/>
</dbReference>
<evidence type="ECO:0000259" key="1">
    <source>
        <dbReference type="PROSITE" id="PS50035"/>
    </source>
</evidence>
<dbReference type="EMBL" id="JAFBDT010000034">
    <property type="protein sequence ID" value="MBM7562879.1"/>
    <property type="molecule type" value="Genomic_DNA"/>
</dbReference>
<comment type="caution">
    <text evidence="2">The sequence shown here is derived from an EMBL/GenBank/DDBJ whole genome shotgun (WGS) entry which is preliminary data.</text>
</comment>